<comment type="caution">
    <text evidence="2">The sequence shown here is derived from an EMBL/GenBank/DDBJ whole genome shotgun (WGS) entry which is preliminary data.</text>
</comment>
<sequence>MDPDETMTSSTESSPSLPGPPRDAGDLDEDDNLFPVQDPQTPANNHLNAAAPGELSPPRSQPPSDDSIPQVNVPNGANPQANMTATRQSARPQNNNQASQEPREEPGAPGERDERPGWGWRNKKAQEEMQRAWDNIVDRDFSLTEYGDVVLLRNALATRT</sequence>
<feature type="compositionally biased region" description="Low complexity" evidence="1">
    <location>
        <begin position="1"/>
        <end position="16"/>
    </location>
</feature>
<evidence type="ECO:0000256" key="1">
    <source>
        <dbReference type="SAM" id="MobiDB-lite"/>
    </source>
</evidence>
<feature type="compositionally biased region" description="Polar residues" evidence="1">
    <location>
        <begin position="72"/>
        <end position="100"/>
    </location>
</feature>
<dbReference type="OrthoDB" id="5377039at2759"/>
<reference evidence="2 3" key="1">
    <citation type="submission" date="2017-03" db="EMBL/GenBank/DDBJ databases">
        <title>Genomes of endolithic fungi from Antarctica.</title>
        <authorList>
            <person name="Coleine C."/>
            <person name="Masonjones S."/>
            <person name="Stajich J.E."/>
        </authorList>
    </citation>
    <scope>NUCLEOTIDE SEQUENCE [LARGE SCALE GENOMIC DNA]</scope>
    <source>
        <strain evidence="2 3">CCFEE 6314</strain>
    </source>
</reference>
<feature type="compositionally biased region" description="Basic and acidic residues" evidence="1">
    <location>
        <begin position="101"/>
        <end position="116"/>
    </location>
</feature>
<dbReference type="EMBL" id="NAJM01000024">
    <property type="protein sequence ID" value="RVX70175.1"/>
    <property type="molecule type" value="Genomic_DNA"/>
</dbReference>
<organism evidence="2 3">
    <name type="scientific">Exophiala mesophila</name>
    <name type="common">Black yeast-like fungus</name>
    <dbReference type="NCBI Taxonomy" id="212818"/>
    <lineage>
        <taxon>Eukaryota</taxon>
        <taxon>Fungi</taxon>
        <taxon>Dikarya</taxon>
        <taxon>Ascomycota</taxon>
        <taxon>Pezizomycotina</taxon>
        <taxon>Eurotiomycetes</taxon>
        <taxon>Chaetothyriomycetidae</taxon>
        <taxon>Chaetothyriales</taxon>
        <taxon>Herpotrichiellaceae</taxon>
        <taxon>Exophiala</taxon>
    </lineage>
</organism>
<evidence type="ECO:0000313" key="2">
    <source>
        <dbReference type="EMBL" id="RVX70175.1"/>
    </source>
</evidence>
<name>A0A438N3Q2_EXOME</name>
<accession>A0A438N3Q2</accession>
<evidence type="ECO:0000313" key="3">
    <source>
        <dbReference type="Proteomes" id="UP000288859"/>
    </source>
</evidence>
<dbReference type="Proteomes" id="UP000288859">
    <property type="component" value="Unassembled WGS sequence"/>
</dbReference>
<gene>
    <name evidence="2" type="ORF">B0A52_05508</name>
</gene>
<feature type="compositionally biased region" description="Low complexity" evidence="1">
    <location>
        <begin position="56"/>
        <end position="70"/>
    </location>
</feature>
<feature type="compositionally biased region" description="Polar residues" evidence="1">
    <location>
        <begin position="38"/>
        <end position="47"/>
    </location>
</feature>
<dbReference type="VEuPathDB" id="FungiDB:PV10_08257"/>
<protein>
    <submittedName>
        <fullName evidence="2">Uncharacterized protein</fullName>
    </submittedName>
</protein>
<proteinExistence type="predicted"/>
<feature type="region of interest" description="Disordered" evidence="1">
    <location>
        <begin position="1"/>
        <end position="125"/>
    </location>
</feature>
<dbReference type="AlphaFoldDB" id="A0A438N3Q2"/>